<dbReference type="Gene3D" id="1.10.357.10">
    <property type="entry name" value="Tetracycline Repressor, domain 2"/>
    <property type="match status" value="1"/>
</dbReference>
<dbReference type="GO" id="GO:0003700">
    <property type="term" value="F:DNA-binding transcription factor activity"/>
    <property type="evidence" value="ECO:0007669"/>
    <property type="project" value="TreeGrafter"/>
</dbReference>
<evidence type="ECO:0000313" key="5">
    <source>
        <dbReference type="Proteomes" id="UP000473525"/>
    </source>
</evidence>
<proteinExistence type="predicted"/>
<gene>
    <name evidence="4" type="ORF">GON03_12780</name>
</gene>
<sequence length="188" mass="20172">MPAADTSDPRSERSRAQLADALRVLLRTRDPRDISVSALCTEAGVSRPTFYQHFASIDEVAVAGVERRFAQLRAELPDGPDASRRLVARYLEELDTERATWQRTIGSGSVLAASRDAVETWFADRLGELSPEAGPTAVRYAAAGFLGVVRAWLCEADGPGRRAPERLAADLAELSGRVLGPAGPTLGA</sequence>
<dbReference type="Proteomes" id="UP000473525">
    <property type="component" value="Unassembled WGS sequence"/>
</dbReference>
<keyword evidence="1 2" id="KW-0238">DNA-binding</keyword>
<dbReference type="AlphaFoldDB" id="A0A6L6XTS6"/>
<dbReference type="InterPro" id="IPR001647">
    <property type="entry name" value="HTH_TetR"/>
</dbReference>
<evidence type="ECO:0000256" key="2">
    <source>
        <dbReference type="PROSITE-ProRule" id="PRU00335"/>
    </source>
</evidence>
<dbReference type="PROSITE" id="PS50977">
    <property type="entry name" value="HTH_TETR_2"/>
    <property type="match status" value="1"/>
</dbReference>
<dbReference type="RefSeq" id="WP_157342892.1">
    <property type="nucleotide sequence ID" value="NZ_WSEK01000004.1"/>
</dbReference>
<dbReference type="EMBL" id="WSEK01000004">
    <property type="protein sequence ID" value="MVQ50057.1"/>
    <property type="molecule type" value="Genomic_DNA"/>
</dbReference>
<evidence type="ECO:0000256" key="1">
    <source>
        <dbReference type="ARBA" id="ARBA00023125"/>
    </source>
</evidence>
<dbReference type="SUPFAM" id="SSF46689">
    <property type="entry name" value="Homeodomain-like"/>
    <property type="match status" value="1"/>
</dbReference>
<comment type="caution">
    <text evidence="4">The sequence shown here is derived from an EMBL/GenBank/DDBJ whole genome shotgun (WGS) entry which is preliminary data.</text>
</comment>
<name>A0A6L6XTS6_9ACTN</name>
<keyword evidence="5" id="KW-1185">Reference proteome</keyword>
<protein>
    <submittedName>
        <fullName evidence="4">TetR family transcriptional regulator</fullName>
    </submittedName>
</protein>
<feature type="domain" description="HTH tetR-type" evidence="3">
    <location>
        <begin position="12"/>
        <end position="72"/>
    </location>
</feature>
<reference evidence="4 5" key="1">
    <citation type="submission" date="2019-12" db="EMBL/GenBank/DDBJ databases">
        <authorList>
            <person name="Huq M.A."/>
        </authorList>
    </citation>
    <scope>NUCLEOTIDE SEQUENCE [LARGE SCALE GENOMIC DNA]</scope>
    <source>
        <strain evidence="4 5">MAH-18</strain>
    </source>
</reference>
<dbReference type="GO" id="GO:0000976">
    <property type="term" value="F:transcription cis-regulatory region binding"/>
    <property type="evidence" value="ECO:0007669"/>
    <property type="project" value="TreeGrafter"/>
</dbReference>
<dbReference type="PANTHER" id="PTHR30055">
    <property type="entry name" value="HTH-TYPE TRANSCRIPTIONAL REGULATOR RUTR"/>
    <property type="match status" value="1"/>
</dbReference>
<dbReference type="PANTHER" id="PTHR30055:SF146">
    <property type="entry name" value="HTH-TYPE TRANSCRIPTIONAL DUAL REGULATOR CECR"/>
    <property type="match status" value="1"/>
</dbReference>
<evidence type="ECO:0000259" key="3">
    <source>
        <dbReference type="PROSITE" id="PS50977"/>
    </source>
</evidence>
<feature type="DNA-binding region" description="H-T-H motif" evidence="2">
    <location>
        <begin position="35"/>
        <end position="54"/>
    </location>
</feature>
<organism evidence="4 5">
    <name type="scientific">Nocardioides agri</name>
    <dbReference type="NCBI Taxonomy" id="2682843"/>
    <lineage>
        <taxon>Bacteria</taxon>
        <taxon>Bacillati</taxon>
        <taxon>Actinomycetota</taxon>
        <taxon>Actinomycetes</taxon>
        <taxon>Propionibacteriales</taxon>
        <taxon>Nocardioidaceae</taxon>
        <taxon>Nocardioides</taxon>
    </lineage>
</organism>
<dbReference type="InterPro" id="IPR009057">
    <property type="entry name" value="Homeodomain-like_sf"/>
</dbReference>
<accession>A0A6L6XTS6</accession>
<dbReference type="Pfam" id="PF00440">
    <property type="entry name" value="TetR_N"/>
    <property type="match status" value="1"/>
</dbReference>
<dbReference type="InterPro" id="IPR050109">
    <property type="entry name" value="HTH-type_TetR-like_transc_reg"/>
</dbReference>
<evidence type="ECO:0000313" key="4">
    <source>
        <dbReference type="EMBL" id="MVQ50057.1"/>
    </source>
</evidence>